<gene>
    <name evidence="3" type="ORF">MCOR_6812</name>
</gene>
<dbReference type="Gene3D" id="3.30.420.10">
    <property type="entry name" value="Ribonuclease H-like superfamily/Ribonuclease H"/>
    <property type="match status" value="1"/>
</dbReference>
<dbReference type="SUPFAM" id="SSF53098">
    <property type="entry name" value="Ribonuclease H-like"/>
    <property type="match status" value="1"/>
</dbReference>
<organism evidence="3 4">
    <name type="scientific">Mytilus coruscus</name>
    <name type="common">Sea mussel</name>
    <dbReference type="NCBI Taxonomy" id="42192"/>
    <lineage>
        <taxon>Eukaryota</taxon>
        <taxon>Metazoa</taxon>
        <taxon>Spiralia</taxon>
        <taxon>Lophotrochozoa</taxon>
        <taxon>Mollusca</taxon>
        <taxon>Bivalvia</taxon>
        <taxon>Autobranchia</taxon>
        <taxon>Pteriomorphia</taxon>
        <taxon>Mytilida</taxon>
        <taxon>Mytiloidea</taxon>
        <taxon>Mytilidae</taxon>
        <taxon>Mytilinae</taxon>
        <taxon>Mytilus</taxon>
    </lineage>
</organism>
<keyword evidence="4" id="KW-1185">Reference proteome</keyword>
<dbReference type="Proteomes" id="UP000507470">
    <property type="component" value="Unassembled WGS sequence"/>
</dbReference>
<dbReference type="EMBL" id="CACVKT020001303">
    <property type="protein sequence ID" value="CAC5366582.1"/>
    <property type="molecule type" value="Genomic_DNA"/>
</dbReference>
<dbReference type="InterPro" id="IPR050951">
    <property type="entry name" value="Retrovirus_Pol_polyprotein"/>
</dbReference>
<dbReference type="InterPro" id="IPR036397">
    <property type="entry name" value="RNaseH_sf"/>
</dbReference>
<evidence type="ECO:0000259" key="2">
    <source>
        <dbReference type="PROSITE" id="PS50994"/>
    </source>
</evidence>
<evidence type="ECO:0000313" key="4">
    <source>
        <dbReference type="Proteomes" id="UP000507470"/>
    </source>
</evidence>
<name>A0A6J8AEM1_MYTCO</name>
<dbReference type="AlphaFoldDB" id="A0A6J8AEM1"/>
<accession>A0A6J8AEM1</accession>
<reference evidence="3 4" key="1">
    <citation type="submission" date="2020-06" db="EMBL/GenBank/DDBJ databases">
        <authorList>
            <person name="Li R."/>
            <person name="Bekaert M."/>
        </authorList>
    </citation>
    <scope>NUCLEOTIDE SEQUENCE [LARGE SCALE GENOMIC DNA]</scope>
    <source>
        <strain evidence="4">wild</strain>
    </source>
</reference>
<dbReference type="PROSITE" id="PS50994">
    <property type="entry name" value="INTEGRASE"/>
    <property type="match status" value="1"/>
</dbReference>
<dbReference type="PANTHER" id="PTHR37984:SF7">
    <property type="entry name" value="INTEGRASE CATALYTIC DOMAIN-CONTAINING PROTEIN"/>
    <property type="match status" value="1"/>
</dbReference>
<evidence type="ECO:0000256" key="1">
    <source>
        <dbReference type="SAM" id="MobiDB-lite"/>
    </source>
</evidence>
<protein>
    <recommendedName>
        <fullName evidence="2">Integrase catalytic domain-containing protein</fullName>
    </recommendedName>
</protein>
<dbReference type="OrthoDB" id="6122020at2759"/>
<dbReference type="Pfam" id="PF00665">
    <property type="entry name" value="rve"/>
    <property type="match status" value="1"/>
</dbReference>
<dbReference type="InterPro" id="IPR001584">
    <property type="entry name" value="Integrase_cat-core"/>
</dbReference>
<dbReference type="PANTHER" id="PTHR37984">
    <property type="entry name" value="PROTEIN CBG26694"/>
    <property type="match status" value="1"/>
</dbReference>
<sequence length="342" mass="38796">MMSRAESSVFWPGITPDITTLRNEYNQCNRMAPSQPSAPPTPPVYPIYPLQCVCADFFHYKGVNYLVVVDRYSNWPIIERAHNGAQGLIDCLRRTFVTYGIPDELSSDGGPEFTASTTRQFLKQLQRASWCKTVKRLITDNTGPNGELETDSLQRAILQYRNTPDRDTRLSPAMCVFGRPIRDFIPILPGRVTLRNRKFIRKYEPVNKYSERISIDTDSKLLAKQIKPVLHESSPKGKTKLSSAPCAEKNVLTEDFSTTPDEQNDKDRDFLRIESHPTDIALNHSQLPNLPTATEGLKMPITQSTLLDLTQTYSSPPKEASTPIRHSSRQRKEPSSLQDYVH</sequence>
<dbReference type="GO" id="GO:0015074">
    <property type="term" value="P:DNA integration"/>
    <property type="evidence" value="ECO:0007669"/>
    <property type="project" value="InterPro"/>
</dbReference>
<feature type="region of interest" description="Disordered" evidence="1">
    <location>
        <begin position="311"/>
        <end position="342"/>
    </location>
</feature>
<feature type="domain" description="Integrase catalytic" evidence="2">
    <location>
        <begin position="45"/>
        <end position="125"/>
    </location>
</feature>
<dbReference type="GO" id="GO:0003676">
    <property type="term" value="F:nucleic acid binding"/>
    <property type="evidence" value="ECO:0007669"/>
    <property type="project" value="InterPro"/>
</dbReference>
<evidence type="ECO:0000313" key="3">
    <source>
        <dbReference type="EMBL" id="CAC5366582.1"/>
    </source>
</evidence>
<dbReference type="InterPro" id="IPR012337">
    <property type="entry name" value="RNaseH-like_sf"/>
</dbReference>
<proteinExistence type="predicted"/>